<dbReference type="EMBL" id="JAZGJQ010000004">
    <property type="protein sequence ID" value="MEE6147331.1"/>
    <property type="molecule type" value="Genomic_DNA"/>
</dbReference>
<organism evidence="1 2">
    <name type="scientific">Olsenella absiana</name>
    <dbReference type="NCBI Taxonomy" id="3115222"/>
    <lineage>
        <taxon>Bacteria</taxon>
        <taxon>Bacillati</taxon>
        <taxon>Actinomycetota</taxon>
        <taxon>Coriobacteriia</taxon>
        <taxon>Coriobacteriales</taxon>
        <taxon>Atopobiaceae</taxon>
        <taxon>Olsenella</taxon>
    </lineage>
</organism>
<reference evidence="1 2" key="1">
    <citation type="submission" date="2024-01" db="EMBL/GenBank/DDBJ databases">
        <title>Description of Olsenella sp. nov., isolated from pig feces.</title>
        <authorList>
            <person name="Chang Y.-H."/>
        </authorList>
    </citation>
    <scope>NUCLEOTIDE SEQUENCE [LARGE SCALE GENOMIC DNA]</scope>
    <source>
        <strain evidence="1 2">YH-ols2223</strain>
    </source>
</reference>
<dbReference type="Proteomes" id="UP001332931">
    <property type="component" value="Unassembled WGS sequence"/>
</dbReference>
<keyword evidence="2" id="KW-1185">Reference proteome</keyword>
<proteinExistence type="predicted"/>
<dbReference type="InterPro" id="IPR016024">
    <property type="entry name" value="ARM-type_fold"/>
</dbReference>
<name>A0ABU7R9R7_9ACTN</name>
<dbReference type="InterPro" id="IPR011989">
    <property type="entry name" value="ARM-like"/>
</dbReference>
<evidence type="ECO:0000313" key="2">
    <source>
        <dbReference type="Proteomes" id="UP001332931"/>
    </source>
</evidence>
<dbReference type="SUPFAM" id="SSF48371">
    <property type="entry name" value="ARM repeat"/>
    <property type="match status" value="1"/>
</dbReference>
<accession>A0ABU7R9R7</accession>
<protein>
    <recommendedName>
        <fullName evidence="3">HEAT repeat domain-containing protein</fullName>
    </recommendedName>
</protein>
<gene>
    <name evidence="1" type="ORF">VXJ25_04915</name>
</gene>
<evidence type="ECO:0008006" key="3">
    <source>
        <dbReference type="Google" id="ProtNLM"/>
    </source>
</evidence>
<comment type="caution">
    <text evidence="1">The sequence shown here is derived from an EMBL/GenBank/DDBJ whole genome shotgun (WGS) entry which is preliminary data.</text>
</comment>
<dbReference type="RefSeq" id="WP_330958099.1">
    <property type="nucleotide sequence ID" value="NZ_JAZGJQ010000004.1"/>
</dbReference>
<dbReference type="Gene3D" id="1.25.10.10">
    <property type="entry name" value="Leucine-rich Repeat Variant"/>
    <property type="match status" value="1"/>
</dbReference>
<sequence>MAEDTRRSASPEESRDALLDQLGSANRRRRQEASHQLAIMAKYAPDVLIDHADALEEALFRPEAQTRWECLDALADLAEHDPAKVLGAFEGAEASLFDEDSAAVRLAAFRFIARVGATSPEHSDKAWPLLDEAIQCFHGDPEYRDMLQALIEFVKGDISDEARDALVARVDFDANKGSSAGYIRAYSRQIIDEAKAAAKR</sequence>
<evidence type="ECO:0000313" key="1">
    <source>
        <dbReference type="EMBL" id="MEE6147331.1"/>
    </source>
</evidence>